<name>A0AB34JT43_PRYPA</name>
<dbReference type="AlphaFoldDB" id="A0AB34JT43"/>
<dbReference type="Gene3D" id="2.60.120.650">
    <property type="entry name" value="Cupin"/>
    <property type="match status" value="1"/>
</dbReference>
<evidence type="ECO:0000313" key="4">
    <source>
        <dbReference type="Proteomes" id="UP001515480"/>
    </source>
</evidence>
<proteinExistence type="predicted"/>
<dbReference type="Proteomes" id="UP001515480">
    <property type="component" value="Unassembled WGS sequence"/>
</dbReference>
<comment type="caution">
    <text evidence="3">The sequence shown here is derived from an EMBL/GenBank/DDBJ whole genome shotgun (WGS) entry which is preliminary data.</text>
</comment>
<dbReference type="PROSITE" id="PS51184">
    <property type="entry name" value="JMJC"/>
    <property type="match status" value="1"/>
</dbReference>
<feature type="region of interest" description="Disordered" evidence="1">
    <location>
        <begin position="384"/>
        <end position="432"/>
    </location>
</feature>
<dbReference type="Pfam" id="PF13621">
    <property type="entry name" value="Cupin_8"/>
    <property type="match status" value="1"/>
</dbReference>
<protein>
    <recommendedName>
        <fullName evidence="2">JmjC domain-containing protein</fullName>
    </recommendedName>
</protein>
<evidence type="ECO:0000313" key="3">
    <source>
        <dbReference type="EMBL" id="KAL1523997.1"/>
    </source>
</evidence>
<dbReference type="SMART" id="SM00558">
    <property type="entry name" value="JmjC"/>
    <property type="match status" value="1"/>
</dbReference>
<accession>A0AB34JT43</accession>
<dbReference type="SUPFAM" id="SSF51197">
    <property type="entry name" value="Clavaminate synthase-like"/>
    <property type="match status" value="1"/>
</dbReference>
<dbReference type="PANTHER" id="PTHR12461">
    <property type="entry name" value="HYPOXIA-INDUCIBLE FACTOR 1 ALPHA INHIBITOR-RELATED"/>
    <property type="match status" value="1"/>
</dbReference>
<gene>
    <name evidence="3" type="ORF">AB1Y20_018912</name>
</gene>
<evidence type="ECO:0000259" key="2">
    <source>
        <dbReference type="PROSITE" id="PS51184"/>
    </source>
</evidence>
<evidence type="ECO:0000256" key="1">
    <source>
        <dbReference type="SAM" id="MobiDB-lite"/>
    </source>
</evidence>
<dbReference type="PANTHER" id="PTHR12461:SF105">
    <property type="entry name" value="HYPOXIA-INDUCIBLE FACTOR 1-ALPHA INHIBITOR"/>
    <property type="match status" value="1"/>
</dbReference>
<dbReference type="InterPro" id="IPR041667">
    <property type="entry name" value="Cupin_8"/>
</dbReference>
<organism evidence="3 4">
    <name type="scientific">Prymnesium parvum</name>
    <name type="common">Toxic golden alga</name>
    <dbReference type="NCBI Taxonomy" id="97485"/>
    <lineage>
        <taxon>Eukaryota</taxon>
        <taxon>Haptista</taxon>
        <taxon>Haptophyta</taxon>
        <taxon>Prymnesiophyceae</taxon>
        <taxon>Prymnesiales</taxon>
        <taxon>Prymnesiaceae</taxon>
        <taxon>Prymnesium</taxon>
    </lineage>
</organism>
<sequence>MSGFPEDATFLCSRKLSSAQRRRCPGICVFKAGRCELLQQLCFPLSPRAFFHRCWQQRALAVHGSPARMKAMSRELLYNLSLPKLLQHTSSDEFHVWLTATSSGALESFKTPDVEAALACHRAGGSLYFRAPPEASELLTTALTQQLGLSFGAFHADMSPRSEVETFVSRKGHVTRSHFDFMQNFTLQLQGVKQWKLKPSTVEVPIRGCTPQWGRTSARVRSAAEQQAKCHTQHSSVPFEMDLPDDFWDDAAEVELRPGSVLYVPAGMWHEVECTEDSISINISIMGASWADLVADAVRQRLLTHSVMRAPICFRSAAEGRKRLRSMLELLSTEAQALQPSDLLPSALAFPRVERVALPPHQVEARIERATKFQRNSLAVLIRLPQTDQSEEESEEGSVEGSEPDAASDEEGESDEHTLMDTGARVPRRTRCGGGERLVSTASLFVGGTKGEPDCTRYVLTSHFGNEELASLLRFDTPGPLVPLLEWCRIAPSKFSAKQALSAARASDAPGAPRLAFSVVAAVLHTLATHGFCTQVR</sequence>
<feature type="domain" description="JmjC" evidence="2">
    <location>
        <begin position="121"/>
        <end position="302"/>
    </location>
</feature>
<dbReference type="EMBL" id="JBGBPQ010000005">
    <property type="protein sequence ID" value="KAL1523997.1"/>
    <property type="molecule type" value="Genomic_DNA"/>
</dbReference>
<reference evidence="3 4" key="1">
    <citation type="journal article" date="2024" name="Science">
        <title>Giant polyketide synthase enzymes in the biosynthesis of giant marine polyether toxins.</title>
        <authorList>
            <person name="Fallon T.R."/>
            <person name="Shende V.V."/>
            <person name="Wierzbicki I.H."/>
            <person name="Pendleton A.L."/>
            <person name="Watervoot N.F."/>
            <person name="Auber R.P."/>
            <person name="Gonzalez D.J."/>
            <person name="Wisecaver J.H."/>
            <person name="Moore B.S."/>
        </authorList>
    </citation>
    <scope>NUCLEOTIDE SEQUENCE [LARGE SCALE GENOMIC DNA]</scope>
    <source>
        <strain evidence="3 4">12B1</strain>
    </source>
</reference>
<feature type="compositionally biased region" description="Acidic residues" evidence="1">
    <location>
        <begin position="389"/>
        <end position="414"/>
    </location>
</feature>
<keyword evidence="4" id="KW-1185">Reference proteome</keyword>
<dbReference type="InterPro" id="IPR003347">
    <property type="entry name" value="JmjC_dom"/>
</dbReference>